<comment type="caution">
    <text evidence="1">The sequence shown here is derived from an EMBL/GenBank/DDBJ whole genome shotgun (WGS) entry which is preliminary data.</text>
</comment>
<proteinExistence type="predicted"/>
<protein>
    <submittedName>
        <fullName evidence="1">Uncharacterized protein</fullName>
    </submittedName>
</protein>
<dbReference type="AlphaFoldDB" id="A0AAV3Q949"/>
<keyword evidence="2" id="KW-1185">Reference proteome</keyword>
<evidence type="ECO:0000313" key="1">
    <source>
        <dbReference type="EMBL" id="GAA0158742.1"/>
    </source>
</evidence>
<dbReference type="Proteomes" id="UP001454036">
    <property type="component" value="Unassembled WGS sequence"/>
</dbReference>
<name>A0AAV3Q949_LITER</name>
<accession>A0AAV3Q949</accession>
<dbReference type="EMBL" id="BAABME010003423">
    <property type="protein sequence ID" value="GAA0158742.1"/>
    <property type="molecule type" value="Genomic_DNA"/>
</dbReference>
<sequence length="146" mass="16583">MLHQIGGGIVPGTCQGGTLEKEVLELRPLAAVASHLPWDREDRRMAEERWVADICRAERRRDVSLQAAQVSRRERDDLLSACHRESPLWNCRAGASVLADFVLHFQNLVPQLPAMAEAYKRQFPEKWFADTHPLPPLTLASFPHRP</sequence>
<evidence type="ECO:0000313" key="2">
    <source>
        <dbReference type="Proteomes" id="UP001454036"/>
    </source>
</evidence>
<reference evidence="1 2" key="1">
    <citation type="submission" date="2024-01" db="EMBL/GenBank/DDBJ databases">
        <title>The complete chloroplast genome sequence of Lithospermum erythrorhizon: insights into the phylogenetic relationship among Boraginaceae species and the maternal lineages of purple gromwells.</title>
        <authorList>
            <person name="Okada T."/>
            <person name="Watanabe K."/>
        </authorList>
    </citation>
    <scope>NUCLEOTIDE SEQUENCE [LARGE SCALE GENOMIC DNA]</scope>
</reference>
<organism evidence="1 2">
    <name type="scientific">Lithospermum erythrorhizon</name>
    <name type="common">Purple gromwell</name>
    <name type="synonym">Lithospermum officinale var. erythrorhizon</name>
    <dbReference type="NCBI Taxonomy" id="34254"/>
    <lineage>
        <taxon>Eukaryota</taxon>
        <taxon>Viridiplantae</taxon>
        <taxon>Streptophyta</taxon>
        <taxon>Embryophyta</taxon>
        <taxon>Tracheophyta</taxon>
        <taxon>Spermatophyta</taxon>
        <taxon>Magnoliopsida</taxon>
        <taxon>eudicotyledons</taxon>
        <taxon>Gunneridae</taxon>
        <taxon>Pentapetalae</taxon>
        <taxon>asterids</taxon>
        <taxon>lamiids</taxon>
        <taxon>Boraginales</taxon>
        <taxon>Boraginaceae</taxon>
        <taxon>Boraginoideae</taxon>
        <taxon>Lithospermeae</taxon>
        <taxon>Lithospermum</taxon>
    </lineage>
</organism>
<gene>
    <name evidence="1" type="ORF">LIER_15688</name>
</gene>